<dbReference type="InterPro" id="IPR025178">
    <property type="entry name" value="Lnb_N"/>
</dbReference>
<feature type="domain" description="Lnb N-terminal periplasmic" evidence="1">
    <location>
        <begin position="67"/>
        <end position="216"/>
    </location>
</feature>
<sequence length="274" mass="31991">VDGGGYAELAALALLAFLVLRHLSLKPSNERDWVAENRRMAFAEFDGDEVTLRNVRDFDWRSTRDFDERWTDWTFRPSEVTGIWLVLEYFDPKRKSIAHTLMSFEFEDGRRLACSIEVRREVGETYHPIKGMFRQYELLYVWTTEGDSIGVRARCRRKSKTHLFEGVVLGEDSHRKLLESFLRRTNALHEKPEWYHSITNTCTTNIVRHVNEVYPGRVPRAVAVLLPGLSPKLLKRNNLIRLDGSLEQTLESSLIDQRSAEWDGESDYGDWIRE</sequence>
<proteinExistence type="predicted"/>
<protein>
    <recommendedName>
        <fullName evidence="1">Lnb N-terminal periplasmic domain-containing protein</fullName>
    </recommendedName>
</protein>
<organism evidence="2">
    <name type="scientific">marine metagenome</name>
    <dbReference type="NCBI Taxonomy" id="408172"/>
    <lineage>
        <taxon>unclassified sequences</taxon>
        <taxon>metagenomes</taxon>
        <taxon>ecological metagenomes</taxon>
    </lineage>
</organism>
<gene>
    <name evidence="2" type="ORF">METZ01_LOCUS13139</name>
</gene>
<feature type="non-terminal residue" evidence="2">
    <location>
        <position position="1"/>
    </location>
</feature>
<reference evidence="2" key="1">
    <citation type="submission" date="2018-05" db="EMBL/GenBank/DDBJ databases">
        <authorList>
            <person name="Lanie J.A."/>
            <person name="Ng W.-L."/>
            <person name="Kazmierczak K.M."/>
            <person name="Andrzejewski T.M."/>
            <person name="Davidsen T.M."/>
            <person name="Wayne K.J."/>
            <person name="Tettelin H."/>
            <person name="Glass J.I."/>
            <person name="Rusch D."/>
            <person name="Podicherti R."/>
            <person name="Tsui H.-C.T."/>
            <person name="Winkler M.E."/>
        </authorList>
    </citation>
    <scope>NUCLEOTIDE SEQUENCE</scope>
</reference>
<dbReference type="Pfam" id="PF13387">
    <property type="entry name" value="Lnb_N"/>
    <property type="match status" value="1"/>
</dbReference>
<dbReference type="AlphaFoldDB" id="A0A381P054"/>
<evidence type="ECO:0000313" key="2">
    <source>
        <dbReference type="EMBL" id="SUZ60285.1"/>
    </source>
</evidence>
<accession>A0A381P054</accession>
<name>A0A381P054_9ZZZZ</name>
<dbReference type="EMBL" id="UINC01000732">
    <property type="protein sequence ID" value="SUZ60285.1"/>
    <property type="molecule type" value="Genomic_DNA"/>
</dbReference>
<evidence type="ECO:0000259" key="1">
    <source>
        <dbReference type="Pfam" id="PF13387"/>
    </source>
</evidence>